<feature type="transmembrane region" description="Helical" evidence="9">
    <location>
        <begin position="249"/>
        <end position="273"/>
    </location>
</feature>
<dbReference type="InterPro" id="IPR013099">
    <property type="entry name" value="K_chnl_dom"/>
</dbReference>
<dbReference type="InterPro" id="IPR003280">
    <property type="entry name" value="2pore_dom_K_chnl"/>
</dbReference>
<evidence type="ECO:0000256" key="9">
    <source>
        <dbReference type="SAM" id="Phobius"/>
    </source>
</evidence>
<dbReference type="GO" id="GO:0030322">
    <property type="term" value="P:stabilization of membrane potential"/>
    <property type="evidence" value="ECO:0007669"/>
    <property type="project" value="TreeGrafter"/>
</dbReference>
<feature type="transmembrane region" description="Helical" evidence="9">
    <location>
        <begin position="179"/>
        <end position="197"/>
    </location>
</feature>
<feature type="transmembrane region" description="Helical" evidence="9">
    <location>
        <begin position="203"/>
        <end position="228"/>
    </location>
</feature>
<dbReference type="AlphaFoldDB" id="A0A2P6QTD3"/>
<feature type="domain" description="Potassium channel" evidence="10">
    <location>
        <begin position="313"/>
        <end position="365"/>
    </location>
</feature>
<keyword evidence="3" id="KW-0813">Transport</keyword>
<gene>
    <name evidence="11" type="ORF">RchiOBHm_Chr4g0402171</name>
</gene>
<evidence type="ECO:0000313" key="12">
    <source>
        <dbReference type="Proteomes" id="UP000238479"/>
    </source>
</evidence>
<evidence type="ECO:0000256" key="8">
    <source>
        <dbReference type="ARBA" id="ARBA00023303"/>
    </source>
</evidence>
<protein>
    <submittedName>
        <fullName evidence="11">Putative potassium channel domain-containing protein</fullName>
    </submittedName>
</protein>
<dbReference type="Gene3D" id="1.10.287.70">
    <property type="match status" value="2"/>
</dbReference>
<proteinExistence type="inferred from homology"/>
<accession>A0A2P6QTD3</accession>
<dbReference type="EMBL" id="PDCK01000042">
    <property type="protein sequence ID" value="PRQ37399.1"/>
    <property type="molecule type" value="Genomic_DNA"/>
</dbReference>
<evidence type="ECO:0000256" key="6">
    <source>
        <dbReference type="ARBA" id="ARBA00023065"/>
    </source>
</evidence>
<evidence type="ECO:0000313" key="11">
    <source>
        <dbReference type="EMBL" id="PRQ37399.1"/>
    </source>
</evidence>
<feature type="transmembrane region" description="Helical" evidence="9">
    <location>
        <begin position="152"/>
        <end position="172"/>
    </location>
</feature>
<evidence type="ECO:0000256" key="1">
    <source>
        <dbReference type="ARBA" id="ARBA00004141"/>
    </source>
</evidence>
<keyword evidence="5 9" id="KW-1133">Transmembrane helix</keyword>
<keyword evidence="7 9" id="KW-0472">Membrane</keyword>
<dbReference type="GO" id="GO:0022841">
    <property type="term" value="F:potassium ion leak channel activity"/>
    <property type="evidence" value="ECO:0007669"/>
    <property type="project" value="TreeGrafter"/>
</dbReference>
<dbReference type="Pfam" id="PF07885">
    <property type="entry name" value="Ion_trans_2"/>
    <property type="match status" value="1"/>
</dbReference>
<evidence type="ECO:0000256" key="4">
    <source>
        <dbReference type="ARBA" id="ARBA00022692"/>
    </source>
</evidence>
<comment type="caution">
    <text evidence="11">The sequence shown here is derived from an EMBL/GenBank/DDBJ whole genome shotgun (WGS) entry which is preliminary data.</text>
</comment>
<evidence type="ECO:0000256" key="5">
    <source>
        <dbReference type="ARBA" id="ARBA00022989"/>
    </source>
</evidence>
<evidence type="ECO:0000256" key="3">
    <source>
        <dbReference type="ARBA" id="ARBA00022448"/>
    </source>
</evidence>
<keyword evidence="6" id="KW-0406">Ion transport</keyword>
<dbReference type="PANTHER" id="PTHR11003">
    <property type="entry name" value="POTASSIUM CHANNEL, SUBFAMILY K"/>
    <property type="match status" value="1"/>
</dbReference>
<organism evidence="11 12">
    <name type="scientific">Rosa chinensis</name>
    <name type="common">China rose</name>
    <dbReference type="NCBI Taxonomy" id="74649"/>
    <lineage>
        <taxon>Eukaryota</taxon>
        <taxon>Viridiplantae</taxon>
        <taxon>Streptophyta</taxon>
        <taxon>Embryophyta</taxon>
        <taxon>Tracheophyta</taxon>
        <taxon>Spermatophyta</taxon>
        <taxon>Magnoliopsida</taxon>
        <taxon>eudicotyledons</taxon>
        <taxon>Gunneridae</taxon>
        <taxon>Pentapetalae</taxon>
        <taxon>rosids</taxon>
        <taxon>fabids</taxon>
        <taxon>Rosales</taxon>
        <taxon>Rosaceae</taxon>
        <taxon>Rosoideae</taxon>
        <taxon>Rosoideae incertae sedis</taxon>
        <taxon>Rosa</taxon>
    </lineage>
</organism>
<dbReference type="GO" id="GO:0015271">
    <property type="term" value="F:outward rectifier potassium channel activity"/>
    <property type="evidence" value="ECO:0007669"/>
    <property type="project" value="TreeGrafter"/>
</dbReference>
<keyword evidence="12" id="KW-1185">Reference proteome</keyword>
<dbReference type="GO" id="GO:0005774">
    <property type="term" value="C:vacuolar membrane"/>
    <property type="evidence" value="ECO:0007669"/>
    <property type="project" value="UniProtKB-ARBA"/>
</dbReference>
<comment type="similarity">
    <text evidence="2">Belongs to the two pore domain potassium channel (TC 1.A.1.7) family.</text>
</comment>
<comment type="subcellular location">
    <subcellularLocation>
        <location evidence="1">Membrane</location>
        <topology evidence="1">Multi-pass membrane protein</topology>
    </subcellularLocation>
</comment>
<dbReference type="OrthoDB" id="415460at2759"/>
<dbReference type="PANTHER" id="PTHR11003:SF345">
    <property type="entry name" value="TWIK FAMILY OF POTASSIUM CHANNELS PROTEIN 18"/>
    <property type="match status" value="1"/>
</dbReference>
<dbReference type="Gramene" id="PRQ37399">
    <property type="protein sequence ID" value="PRQ37399"/>
    <property type="gene ID" value="RchiOBHm_Chr4g0402171"/>
</dbReference>
<dbReference type="SUPFAM" id="SSF81324">
    <property type="entry name" value="Voltage-gated potassium channels"/>
    <property type="match status" value="2"/>
</dbReference>
<reference evidence="11 12" key="1">
    <citation type="journal article" date="2018" name="Nat. Genet.">
        <title>The Rosa genome provides new insights in the design of modern roses.</title>
        <authorList>
            <person name="Bendahmane M."/>
        </authorList>
    </citation>
    <scope>NUCLEOTIDE SEQUENCE [LARGE SCALE GENOMIC DNA]</scope>
    <source>
        <strain evidence="12">cv. Old Blush</strain>
    </source>
</reference>
<evidence type="ECO:0000256" key="7">
    <source>
        <dbReference type="ARBA" id="ARBA00023136"/>
    </source>
</evidence>
<keyword evidence="4 9" id="KW-0812">Transmembrane</keyword>
<feature type="transmembrane region" description="Helical" evidence="9">
    <location>
        <begin position="341"/>
        <end position="362"/>
    </location>
</feature>
<feature type="transmembrane region" description="Helical" evidence="9">
    <location>
        <begin position="311"/>
        <end position="329"/>
    </location>
</feature>
<dbReference type="Proteomes" id="UP000238479">
    <property type="component" value="Chromosome 4"/>
</dbReference>
<evidence type="ECO:0000256" key="2">
    <source>
        <dbReference type="ARBA" id="ARBA00010159"/>
    </source>
</evidence>
<dbReference type="GO" id="GO:0005886">
    <property type="term" value="C:plasma membrane"/>
    <property type="evidence" value="ECO:0007669"/>
    <property type="project" value="TreeGrafter"/>
</dbReference>
<keyword evidence="8 11" id="KW-0407">Ion channel</keyword>
<evidence type="ECO:0000259" key="10">
    <source>
        <dbReference type="Pfam" id="PF07885"/>
    </source>
</evidence>
<name>A0A2P6QTD3_ROSCH</name>
<sequence>MMPEQKQPDAWEGERANLNSQISVLTAKVKSLENKLVIDNNAWAAQKVRSEGTYKAQIENLGAINLKLCGDIRKLEQRLVKGSSDAAQLYKKEKKLEKIEARQKREEESLGDRKRVLEHQLKAFERTTQAVRSFAFFGRDTPDTDLGFISSGWIIFMAFSHMMFGLVCFGFLGDRTYDTFVAAYYTSSVTVYTVGFGDVTPPLVYAWIIDLMSILAQFAPIIVSFWVRHVAQRLDRRYLSDIQTAQRRHLFRLFAAFSTIMVTIGLTMLGIYVFERDRPIVDPCRSCSCPCPCPSPSPSPSHSGISSTHDLGILQIIHLAMMIVTTVGYGDLAFSTISGRLFATFWIPICVPLFAAATSYLVEAIIHYSRKRPMIGIV</sequence>